<dbReference type="Pfam" id="PF03551">
    <property type="entry name" value="PadR"/>
    <property type="match status" value="1"/>
</dbReference>
<dbReference type="SUPFAM" id="SSF46785">
    <property type="entry name" value="Winged helix' DNA-binding domain"/>
    <property type="match status" value="1"/>
</dbReference>
<reference evidence="3" key="1">
    <citation type="submission" date="2020-02" db="EMBL/GenBank/DDBJ databases">
        <authorList>
            <person name="Meier V. D."/>
        </authorList>
    </citation>
    <scope>NUCLEOTIDE SEQUENCE</scope>
    <source>
        <strain evidence="3">AVDCRST_MAG16</strain>
    </source>
</reference>
<evidence type="ECO:0000313" key="3">
    <source>
        <dbReference type="EMBL" id="CAA9341427.1"/>
    </source>
</evidence>
<dbReference type="InterPro" id="IPR005149">
    <property type="entry name" value="Tscrpt_reg_PadR_N"/>
</dbReference>
<protein>
    <submittedName>
        <fullName evidence="3">Transcriptional regulator, PadR family</fullName>
    </submittedName>
</protein>
<feature type="region of interest" description="Disordered" evidence="1">
    <location>
        <begin position="176"/>
        <end position="217"/>
    </location>
</feature>
<dbReference type="EMBL" id="CADCUE010000165">
    <property type="protein sequence ID" value="CAA9341427.1"/>
    <property type="molecule type" value="Genomic_DNA"/>
</dbReference>
<evidence type="ECO:0000256" key="1">
    <source>
        <dbReference type="SAM" id="MobiDB-lite"/>
    </source>
</evidence>
<feature type="compositionally biased region" description="Pro residues" evidence="1">
    <location>
        <begin position="184"/>
        <end position="210"/>
    </location>
</feature>
<dbReference type="InterPro" id="IPR036390">
    <property type="entry name" value="WH_DNA-bd_sf"/>
</dbReference>
<name>A0A6J4LU51_9ACTN</name>
<sequence length="217" mass="24092">MLELAVLGLLQEAPLHGYELRQRLKAILGTFRAFSYGSLYPTLRRMQAAGWIVQDEGDAEVVAGAPPLTGRRGKVVYKLTADGKERFAELLSEAGPSAWEDETFGVHFAFFGQTDPEVRVRILEGRRSRLEERRAGVRASLTRTRSRLDRYTLQLQEHGLESVDREVRWLDELIESERRTARTPPVPPGAVPSPVVPSPVLPEGDTPPPTTTGRGAP</sequence>
<organism evidence="3">
    <name type="scientific">uncultured Frankineae bacterium</name>
    <dbReference type="NCBI Taxonomy" id="437475"/>
    <lineage>
        <taxon>Bacteria</taxon>
        <taxon>Bacillati</taxon>
        <taxon>Actinomycetota</taxon>
        <taxon>Actinomycetes</taxon>
        <taxon>Frankiales</taxon>
        <taxon>environmental samples</taxon>
    </lineage>
</organism>
<dbReference type="Gene3D" id="1.10.10.10">
    <property type="entry name" value="Winged helix-like DNA-binding domain superfamily/Winged helix DNA-binding domain"/>
    <property type="match status" value="1"/>
</dbReference>
<feature type="domain" description="Transcription regulator PadR N-terminal" evidence="2">
    <location>
        <begin position="6"/>
        <end position="89"/>
    </location>
</feature>
<dbReference type="AlphaFoldDB" id="A0A6J4LU51"/>
<dbReference type="PANTHER" id="PTHR33169:SF26">
    <property type="entry name" value="CONSERVED PROTEIN"/>
    <property type="match status" value="1"/>
</dbReference>
<evidence type="ECO:0000259" key="2">
    <source>
        <dbReference type="Pfam" id="PF03551"/>
    </source>
</evidence>
<dbReference type="InterPro" id="IPR036388">
    <property type="entry name" value="WH-like_DNA-bd_sf"/>
</dbReference>
<gene>
    <name evidence="3" type="ORF">AVDCRST_MAG16-1844</name>
</gene>
<proteinExistence type="predicted"/>
<dbReference type="InterPro" id="IPR052509">
    <property type="entry name" value="Metal_resp_DNA-bind_regulator"/>
</dbReference>
<accession>A0A6J4LU51</accession>
<dbReference type="PANTHER" id="PTHR33169">
    <property type="entry name" value="PADR-FAMILY TRANSCRIPTIONAL REGULATOR"/>
    <property type="match status" value="1"/>
</dbReference>